<dbReference type="SMART" id="SM00715">
    <property type="entry name" value="LA"/>
    <property type="match status" value="1"/>
</dbReference>
<dbReference type="CDD" id="cd07323">
    <property type="entry name" value="LAM"/>
    <property type="match status" value="1"/>
</dbReference>
<dbReference type="GO" id="GO:0005829">
    <property type="term" value="C:cytosol"/>
    <property type="evidence" value="ECO:0007669"/>
    <property type="project" value="TreeGrafter"/>
</dbReference>
<feature type="compositionally biased region" description="Low complexity" evidence="3">
    <location>
        <begin position="358"/>
        <end position="375"/>
    </location>
</feature>
<dbReference type="AlphaFoldDB" id="A0A4T0FZB0"/>
<dbReference type="InterPro" id="IPR006630">
    <property type="entry name" value="La_HTH"/>
</dbReference>
<dbReference type="SUPFAM" id="SSF46785">
    <property type="entry name" value="Winged helix' DNA-binding domain"/>
    <property type="match status" value="1"/>
</dbReference>
<dbReference type="EMBL" id="SPNW01000003">
    <property type="protein sequence ID" value="TIA93194.1"/>
    <property type="molecule type" value="Genomic_DNA"/>
</dbReference>
<feature type="region of interest" description="Disordered" evidence="3">
    <location>
        <begin position="319"/>
        <end position="396"/>
    </location>
</feature>
<dbReference type="InterPro" id="IPR036390">
    <property type="entry name" value="WH_DNA-bd_sf"/>
</dbReference>
<dbReference type="InterPro" id="IPR045180">
    <property type="entry name" value="La_dom_prot"/>
</dbReference>
<feature type="compositionally biased region" description="Low complexity" evidence="3">
    <location>
        <begin position="51"/>
        <end position="62"/>
    </location>
</feature>
<organism evidence="5 6">
    <name type="scientific">Wallemia hederae</name>
    <dbReference type="NCBI Taxonomy" id="1540922"/>
    <lineage>
        <taxon>Eukaryota</taxon>
        <taxon>Fungi</taxon>
        <taxon>Dikarya</taxon>
        <taxon>Basidiomycota</taxon>
        <taxon>Wallemiomycotina</taxon>
        <taxon>Wallemiomycetes</taxon>
        <taxon>Wallemiales</taxon>
        <taxon>Wallemiaceae</taxon>
        <taxon>Wallemia</taxon>
    </lineage>
</organism>
<dbReference type="Pfam" id="PF05383">
    <property type="entry name" value="La"/>
    <property type="match status" value="1"/>
</dbReference>
<sequence length="396" mass="43922">MSNVWQSRQATATPQELPAKDEKLWPSASDAVDREREDKDKVDKPAKDPKSQSSTPTDSTSTRRGKKNWVTVPVEEVLPVQSRRNASKKQPKGKRNDAANKSSQRNPSAKSSSKPKNPSQPGNQANQQPRKTSNRRNNKSNDKSQKGFAPVVPAMPSSFQMFGAPNSQAGHTYAPMPMPTPVTTTTYPLDPLRFYLLGQLEYYFTTQNLVRDFFLRQQMDSDGWVDIPVFTTFNRVKALSVDVYLLRDVFSMSQLVEVFFFAGNQEPEQKEEGVLQKESLDMSQVQKEIDIIASNTNPVGKVRLAHGVWKKWVLPDAPKSSVDVESLPPQEEAEFDENATPVEASKYNEEIAAKSGIADNADASAAPAQQSDSQPHQNASSHPIDTGSNDANKESK</sequence>
<keyword evidence="6" id="KW-1185">Reference proteome</keyword>
<proteinExistence type="predicted"/>
<evidence type="ECO:0000313" key="5">
    <source>
        <dbReference type="EMBL" id="TIA93194.1"/>
    </source>
</evidence>
<name>A0A4T0FZB0_9BASI</name>
<dbReference type="PANTHER" id="PTHR22792:SF132">
    <property type="entry name" value="LA-RELATED PROTEIN 1"/>
    <property type="match status" value="1"/>
</dbReference>
<dbReference type="GO" id="GO:0045727">
    <property type="term" value="P:positive regulation of translation"/>
    <property type="evidence" value="ECO:0007669"/>
    <property type="project" value="TreeGrafter"/>
</dbReference>
<feature type="domain" description="HTH La-type RNA-binding" evidence="4">
    <location>
        <begin position="186"/>
        <end position="276"/>
    </location>
</feature>
<feature type="compositionally biased region" description="Polar residues" evidence="3">
    <location>
        <begin position="1"/>
        <end position="14"/>
    </location>
</feature>
<feature type="compositionally biased region" description="Polar residues" evidence="3">
    <location>
        <begin position="120"/>
        <end position="129"/>
    </location>
</feature>
<protein>
    <recommendedName>
        <fullName evidence="4">HTH La-type RNA-binding domain-containing protein</fullName>
    </recommendedName>
</protein>
<keyword evidence="1 2" id="KW-0694">RNA-binding</keyword>
<evidence type="ECO:0000256" key="2">
    <source>
        <dbReference type="PROSITE-ProRule" id="PRU00332"/>
    </source>
</evidence>
<gene>
    <name evidence="5" type="ORF">E3P99_00266</name>
</gene>
<evidence type="ECO:0000256" key="1">
    <source>
        <dbReference type="ARBA" id="ARBA00022884"/>
    </source>
</evidence>
<feature type="compositionally biased region" description="Polar residues" evidence="3">
    <location>
        <begin position="376"/>
        <end position="390"/>
    </location>
</feature>
<dbReference type="InterPro" id="IPR036388">
    <property type="entry name" value="WH-like_DNA-bd_sf"/>
</dbReference>
<reference evidence="5 6" key="1">
    <citation type="submission" date="2019-03" db="EMBL/GenBank/DDBJ databases">
        <title>Sequencing 23 genomes of Wallemia ichthyophaga.</title>
        <authorList>
            <person name="Gostincar C."/>
        </authorList>
    </citation>
    <scope>NUCLEOTIDE SEQUENCE [LARGE SCALE GENOMIC DNA]</scope>
    <source>
        <strain evidence="5 6">EXF-5753</strain>
    </source>
</reference>
<dbReference type="GO" id="GO:0010494">
    <property type="term" value="C:cytoplasmic stress granule"/>
    <property type="evidence" value="ECO:0007669"/>
    <property type="project" value="TreeGrafter"/>
</dbReference>
<accession>A0A4T0FZB0</accession>
<dbReference type="PANTHER" id="PTHR22792">
    <property type="entry name" value="LUPUS LA PROTEIN-RELATED"/>
    <property type="match status" value="1"/>
</dbReference>
<dbReference type="OrthoDB" id="340227at2759"/>
<feature type="compositionally biased region" description="Basic and acidic residues" evidence="3">
    <location>
        <begin position="31"/>
        <end position="50"/>
    </location>
</feature>
<feature type="region of interest" description="Disordered" evidence="3">
    <location>
        <begin position="1"/>
        <end position="150"/>
    </location>
</feature>
<feature type="compositionally biased region" description="Low complexity" evidence="3">
    <location>
        <begin position="106"/>
        <end position="119"/>
    </location>
</feature>
<comment type="caution">
    <text evidence="5">The sequence shown here is derived from an EMBL/GenBank/DDBJ whole genome shotgun (WGS) entry which is preliminary data.</text>
</comment>
<evidence type="ECO:0000259" key="4">
    <source>
        <dbReference type="PROSITE" id="PS50961"/>
    </source>
</evidence>
<dbReference type="GO" id="GO:0003723">
    <property type="term" value="F:RNA binding"/>
    <property type="evidence" value="ECO:0007669"/>
    <property type="project" value="UniProtKB-UniRule"/>
</dbReference>
<evidence type="ECO:0000256" key="3">
    <source>
        <dbReference type="SAM" id="MobiDB-lite"/>
    </source>
</evidence>
<dbReference type="PROSITE" id="PS50961">
    <property type="entry name" value="HTH_LA"/>
    <property type="match status" value="1"/>
</dbReference>
<evidence type="ECO:0000313" key="6">
    <source>
        <dbReference type="Proteomes" id="UP000310189"/>
    </source>
</evidence>
<dbReference type="Proteomes" id="UP000310189">
    <property type="component" value="Unassembled WGS sequence"/>
</dbReference>
<dbReference type="Gene3D" id="1.10.10.10">
    <property type="entry name" value="Winged helix-like DNA-binding domain superfamily/Winged helix DNA-binding domain"/>
    <property type="match status" value="1"/>
</dbReference>